<dbReference type="WBParaSite" id="Csp11.Scaffold589.g4948.t2">
    <property type="protein sequence ID" value="Csp11.Scaffold589.g4948.t2"/>
    <property type="gene ID" value="Csp11.Scaffold589.g4948"/>
</dbReference>
<dbReference type="GO" id="GO:0051026">
    <property type="term" value="P:chiasma assembly"/>
    <property type="evidence" value="ECO:0007669"/>
    <property type="project" value="TreeGrafter"/>
</dbReference>
<dbReference type="PANTHER" id="PTHR11361">
    <property type="entry name" value="DNA MISMATCH REPAIR PROTEIN MUTS FAMILY MEMBER"/>
    <property type="match status" value="1"/>
</dbReference>
<keyword evidence="4" id="KW-0238">DNA-binding</keyword>
<dbReference type="Pfam" id="PF05190">
    <property type="entry name" value="MutS_IV"/>
    <property type="match status" value="1"/>
</dbReference>
<evidence type="ECO:0000256" key="3">
    <source>
        <dbReference type="ARBA" id="ARBA00022840"/>
    </source>
</evidence>
<feature type="domain" description="DNA mismatch repair proteins mutS family" evidence="6">
    <location>
        <begin position="491"/>
        <end position="507"/>
    </location>
</feature>
<feature type="region of interest" description="Disordered" evidence="5">
    <location>
        <begin position="726"/>
        <end position="747"/>
    </location>
</feature>
<name>A0A1I7TDT7_9PELO</name>
<dbReference type="GO" id="GO:0140664">
    <property type="term" value="F:ATP-dependent DNA damage sensor activity"/>
    <property type="evidence" value="ECO:0007669"/>
    <property type="project" value="InterPro"/>
</dbReference>
<proteinExistence type="inferred from homology"/>
<dbReference type="PROSITE" id="PS00486">
    <property type="entry name" value="DNA_MISMATCH_REPAIR_2"/>
    <property type="match status" value="1"/>
</dbReference>
<evidence type="ECO:0000256" key="4">
    <source>
        <dbReference type="ARBA" id="ARBA00023125"/>
    </source>
</evidence>
<organism evidence="7 8">
    <name type="scientific">Caenorhabditis tropicalis</name>
    <dbReference type="NCBI Taxonomy" id="1561998"/>
    <lineage>
        <taxon>Eukaryota</taxon>
        <taxon>Metazoa</taxon>
        <taxon>Ecdysozoa</taxon>
        <taxon>Nematoda</taxon>
        <taxon>Chromadorea</taxon>
        <taxon>Rhabditida</taxon>
        <taxon>Rhabditina</taxon>
        <taxon>Rhabditomorpha</taxon>
        <taxon>Rhabditoidea</taxon>
        <taxon>Rhabditidae</taxon>
        <taxon>Peloderinae</taxon>
        <taxon>Caenorhabditis</taxon>
    </lineage>
</organism>
<dbReference type="Gene3D" id="3.40.50.300">
    <property type="entry name" value="P-loop containing nucleotide triphosphate hydrolases"/>
    <property type="match status" value="1"/>
</dbReference>
<keyword evidence="2" id="KW-0547">Nucleotide-binding</keyword>
<evidence type="ECO:0000259" key="6">
    <source>
        <dbReference type="PROSITE" id="PS00486"/>
    </source>
</evidence>
<sequence>MPKAIERLKMMVGSDECSDEERYTIVKMRFDLEAVNMMRSFGALLLFLDETRLGVEMEPLTVTPPIKSIKTFTLFVSFNCVTHSMMSFSEHLVDIDYNTIQALDILPKEVESKKSAGKNQSLFSLVDRCRSTVGKKCLRKWFRNPTTDRAVLVSRQICVHYFKQDWNAEVTAKVASTLGKVKALNISNELNAETSLLREVSEVACIAGSIINFAESKIQGRVTVMPGIDDELDKLRDTYESMPMMLTAIAKQESLRLGLTPFHNVACVYIPLVGFVLSLPTDFPAESHEDMSLVYATSDELRVKNVTTERLDEEYGDILMKLIDSQTAIILTLKLTVMKKRRSITKLLNLAARIDALVALGLIAAENGWNCPTLVDEPIIEALELYHPISVLVVKKNFVPNEVSSGRNGIKASIITGPNACGKSVYMKSIGILAFLTHIGSFVPARHAKVGLVDRIVTRMFTVDSVLDGMSTFAKDVEQVALALRKATGSSLVIIDEFGKGTMTEVGLSLLASCMTYWMQKGPTHCPHIFLSSHFHSLPKFIPLDLNIATFLTFTVLREPGGQIKYLFRLTPGTVDCSFAMAVAKEEGIPMPIIARACRIYKAIKAGTPLKEVRAEVKTTDDEDQMVFDMDIVLADDNGFMDAIETFVTRDKEKAFEELNKSSMSEKTKDVEEREEDVISTSKWHIERNRRARTASIVSSRSIASMDQISVLDFLLPKKKMKVVSTEESEVTSEFSRSPDPFSDDGV</sequence>
<dbReference type="GO" id="GO:0005524">
    <property type="term" value="F:ATP binding"/>
    <property type="evidence" value="ECO:0007669"/>
    <property type="project" value="UniProtKB-KW"/>
</dbReference>
<dbReference type="eggNOG" id="KOG0221">
    <property type="taxonomic scope" value="Eukaryota"/>
</dbReference>
<dbReference type="InterPro" id="IPR000432">
    <property type="entry name" value="DNA_mismatch_repair_MutS_C"/>
</dbReference>
<dbReference type="InterPro" id="IPR027417">
    <property type="entry name" value="P-loop_NTPase"/>
</dbReference>
<dbReference type="SMART" id="SM00534">
    <property type="entry name" value="MUTSac"/>
    <property type="match status" value="1"/>
</dbReference>
<dbReference type="Pfam" id="PF05192">
    <property type="entry name" value="MutS_III"/>
    <property type="match status" value="1"/>
</dbReference>
<dbReference type="InterPro" id="IPR045076">
    <property type="entry name" value="MutS"/>
</dbReference>
<keyword evidence="7" id="KW-1185">Reference proteome</keyword>
<dbReference type="CDD" id="cd03281">
    <property type="entry name" value="ABC_MSH5_euk"/>
    <property type="match status" value="1"/>
</dbReference>
<dbReference type="InterPro" id="IPR007696">
    <property type="entry name" value="DNA_mismatch_repair_MutS_core"/>
</dbReference>
<dbReference type="Pfam" id="PF00488">
    <property type="entry name" value="MutS_V"/>
    <property type="match status" value="1"/>
</dbReference>
<dbReference type="PIRSF" id="PIRSF005813">
    <property type="entry name" value="MSH2"/>
    <property type="match status" value="1"/>
</dbReference>
<dbReference type="AlphaFoldDB" id="A0A1I7TDT7"/>
<dbReference type="GO" id="GO:0005634">
    <property type="term" value="C:nucleus"/>
    <property type="evidence" value="ECO:0007669"/>
    <property type="project" value="TreeGrafter"/>
</dbReference>
<dbReference type="SMART" id="SM00533">
    <property type="entry name" value="MUTSd"/>
    <property type="match status" value="1"/>
</dbReference>
<evidence type="ECO:0000313" key="7">
    <source>
        <dbReference type="Proteomes" id="UP000095282"/>
    </source>
</evidence>
<keyword evidence="3" id="KW-0067">ATP-binding</keyword>
<evidence type="ECO:0000313" key="8">
    <source>
        <dbReference type="WBParaSite" id="Csp11.Scaffold589.g4948.t2"/>
    </source>
</evidence>
<dbReference type="InterPro" id="IPR011184">
    <property type="entry name" value="DNA_mismatch_repair_Msh2"/>
</dbReference>
<protein>
    <submittedName>
        <fullName evidence="8">DNA_MISMATCH_REPAIR_2 domain-containing protein</fullName>
    </submittedName>
</protein>
<dbReference type="GO" id="GO:0006298">
    <property type="term" value="P:mismatch repair"/>
    <property type="evidence" value="ECO:0007669"/>
    <property type="project" value="InterPro"/>
</dbReference>
<accession>A0A1I7TDT7</accession>
<dbReference type="FunFam" id="3.40.50.300:FF:000870">
    <property type="entry name" value="MutS protein homolog 4"/>
    <property type="match status" value="1"/>
</dbReference>
<dbReference type="InterPro" id="IPR007861">
    <property type="entry name" value="DNA_mismatch_repair_MutS_clamp"/>
</dbReference>
<dbReference type="SUPFAM" id="SSF48334">
    <property type="entry name" value="DNA repair protein MutS, domain III"/>
    <property type="match status" value="1"/>
</dbReference>
<comment type="similarity">
    <text evidence="1">Belongs to the DNA mismatch repair MutS family.</text>
</comment>
<evidence type="ECO:0000256" key="1">
    <source>
        <dbReference type="ARBA" id="ARBA00006271"/>
    </source>
</evidence>
<evidence type="ECO:0000256" key="2">
    <source>
        <dbReference type="ARBA" id="ARBA00022741"/>
    </source>
</evidence>
<dbReference type="Gene3D" id="1.10.1420.10">
    <property type="match status" value="1"/>
</dbReference>
<evidence type="ECO:0000256" key="5">
    <source>
        <dbReference type="SAM" id="MobiDB-lite"/>
    </source>
</evidence>
<dbReference type="GO" id="GO:0030983">
    <property type="term" value="F:mismatched DNA binding"/>
    <property type="evidence" value="ECO:0007669"/>
    <property type="project" value="InterPro"/>
</dbReference>
<dbReference type="SUPFAM" id="SSF52540">
    <property type="entry name" value="P-loop containing nucleoside triphosphate hydrolases"/>
    <property type="match status" value="1"/>
</dbReference>
<reference evidence="8" key="1">
    <citation type="submission" date="2016-11" db="UniProtKB">
        <authorList>
            <consortium name="WormBaseParasite"/>
        </authorList>
    </citation>
    <scope>IDENTIFICATION</scope>
</reference>
<dbReference type="STRING" id="1561998.A0A1I7TDT7"/>
<dbReference type="InterPro" id="IPR036187">
    <property type="entry name" value="DNA_mismatch_repair_MutS_sf"/>
</dbReference>
<dbReference type="PANTHER" id="PTHR11361:SF20">
    <property type="entry name" value="MUTS PROTEIN HOMOLOG 5"/>
    <property type="match status" value="1"/>
</dbReference>
<dbReference type="Proteomes" id="UP000095282">
    <property type="component" value="Unplaced"/>
</dbReference>